<evidence type="ECO:0000256" key="3">
    <source>
        <dbReference type="ARBA" id="ARBA00023159"/>
    </source>
</evidence>
<organism evidence="7 8">
    <name type="scientific">Gracilibacillus kekensis</name>
    <dbReference type="NCBI Taxonomy" id="1027249"/>
    <lineage>
        <taxon>Bacteria</taxon>
        <taxon>Bacillati</taxon>
        <taxon>Bacillota</taxon>
        <taxon>Bacilli</taxon>
        <taxon>Bacillales</taxon>
        <taxon>Bacillaceae</taxon>
        <taxon>Gracilibacillus</taxon>
    </lineage>
</organism>
<dbReference type="PANTHER" id="PTHR24567:SF26">
    <property type="entry name" value="REGULATORY PROTEIN YEIL"/>
    <property type="match status" value="1"/>
</dbReference>
<evidence type="ECO:0000259" key="6">
    <source>
        <dbReference type="PROSITE" id="PS51063"/>
    </source>
</evidence>
<dbReference type="GO" id="GO:0003700">
    <property type="term" value="F:DNA-binding transcription factor activity"/>
    <property type="evidence" value="ECO:0007669"/>
    <property type="project" value="TreeGrafter"/>
</dbReference>
<dbReference type="AlphaFoldDB" id="A0A1M7IPH6"/>
<sequence>MRQQAIEEILKTIPIFKELADVEIIALKNIANTKRYQKQTHVFMQEDQLTNVYFILEGKIKIYKNDLNGKEQIVNILHKGDMFPHQGFFRHDNYPAHAEVIEPSMLIFIPKHKFEQFLTEYPQTSVKVFRVLGDMIVDLQKRLEEQILNTTQEQIMMLLLRLVKKHGTENNSGQTLLVKQFSNTELANMIGTTRETISRTISQLKKDQIIEFTNQKSWIIDVELIEDKLFKIK</sequence>
<dbReference type="EMBL" id="FRCZ01000001">
    <property type="protein sequence ID" value="SHM42591.1"/>
    <property type="molecule type" value="Genomic_DNA"/>
</dbReference>
<dbReference type="InterPro" id="IPR050397">
    <property type="entry name" value="Env_Response_Regulators"/>
</dbReference>
<keyword evidence="8" id="KW-1185">Reference proteome</keyword>
<dbReference type="Gene3D" id="1.10.10.10">
    <property type="entry name" value="Winged helix-like DNA-binding domain superfamily/Winged helix DNA-binding domain"/>
    <property type="match status" value="1"/>
</dbReference>
<feature type="domain" description="Cyclic nucleotide-binding" evidence="5">
    <location>
        <begin position="15"/>
        <end position="118"/>
    </location>
</feature>
<dbReference type="InterPro" id="IPR036390">
    <property type="entry name" value="WH_DNA-bd_sf"/>
</dbReference>
<dbReference type="GO" id="GO:0003677">
    <property type="term" value="F:DNA binding"/>
    <property type="evidence" value="ECO:0007669"/>
    <property type="project" value="UniProtKB-KW"/>
</dbReference>
<keyword evidence="4" id="KW-0804">Transcription</keyword>
<dbReference type="PROSITE" id="PS51063">
    <property type="entry name" value="HTH_CRP_2"/>
    <property type="match status" value="1"/>
</dbReference>
<dbReference type="SUPFAM" id="SSF51206">
    <property type="entry name" value="cAMP-binding domain-like"/>
    <property type="match status" value="1"/>
</dbReference>
<proteinExistence type="predicted"/>
<dbReference type="RefSeq" id="WP_073198667.1">
    <property type="nucleotide sequence ID" value="NZ_FRCZ01000001.1"/>
</dbReference>
<evidence type="ECO:0000256" key="4">
    <source>
        <dbReference type="ARBA" id="ARBA00023163"/>
    </source>
</evidence>
<dbReference type="Pfam" id="PF13545">
    <property type="entry name" value="HTH_Crp_2"/>
    <property type="match status" value="1"/>
</dbReference>
<dbReference type="Pfam" id="PF00027">
    <property type="entry name" value="cNMP_binding"/>
    <property type="match status" value="1"/>
</dbReference>
<dbReference type="PANTHER" id="PTHR24567">
    <property type="entry name" value="CRP FAMILY TRANSCRIPTIONAL REGULATORY PROTEIN"/>
    <property type="match status" value="1"/>
</dbReference>
<dbReference type="Proteomes" id="UP000184184">
    <property type="component" value="Unassembled WGS sequence"/>
</dbReference>
<dbReference type="InterPro" id="IPR012318">
    <property type="entry name" value="HTH_CRP"/>
</dbReference>
<dbReference type="InterPro" id="IPR000595">
    <property type="entry name" value="cNMP-bd_dom"/>
</dbReference>
<dbReference type="OrthoDB" id="9810708at2"/>
<name>A0A1M7IPH6_9BACI</name>
<keyword evidence="2" id="KW-0238">DNA-binding</keyword>
<dbReference type="SMART" id="SM00100">
    <property type="entry name" value="cNMP"/>
    <property type="match status" value="1"/>
</dbReference>
<evidence type="ECO:0000256" key="2">
    <source>
        <dbReference type="ARBA" id="ARBA00023125"/>
    </source>
</evidence>
<keyword evidence="3" id="KW-0010">Activator</keyword>
<dbReference type="InterPro" id="IPR036388">
    <property type="entry name" value="WH-like_DNA-bd_sf"/>
</dbReference>
<feature type="domain" description="HTH crp-type" evidence="6">
    <location>
        <begin position="149"/>
        <end position="223"/>
    </location>
</feature>
<dbReference type="InterPro" id="IPR018490">
    <property type="entry name" value="cNMP-bd_dom_sf"/>
</dbReference>
<dbReference type="CDD" id="cd00038">
    <property type="entry name" value="CAP_ED"/>
    <property type="match status" value="1"/>
</dbReference>
<dbReference type="SMART" id="SM00419">
    <property type="entry name" value="HTH_CRP"/>
    <property type="match status" value="1"/>
</dbReference>
<evidence type="ECO:0000313" key="7">
    <source>
        <dbReference type="EMBL" id="SHM42591.1"/>
    </source>
</evidence>
<dbReference type="Gene3D" id="2.60.120.10">
    <property type="entry name" value="Jelly Rolls"/>
    <property type="match status" value="1"/>
</dbReference>
<accession>A0A1M7IPH6</accession>
<keyword evidence="1" id="KW-0805">Transcription regulation</keyword>
<evidence type="ECO:0000256" key="1">
    <source>
        <dbReference type="ARBA" id="ARBA00023015"/>
    </source>
</evidence>
<evidence type="ECO:0000313" key="8">
    <source>
        <dbReference type="Proteomes" id="UP000184184"/>
    </source>
</evidence>
<dbReference type="PROSITE" id="PS50042">
    <property type="entry name" value="CNMP_BINDING_3"/>
    <property type="match status" value="1"/>
</dbReference>
<dbReference type="PRINTS" id="PR00034">
    <property type="entry name" value="HTHCRP"/>
</dbReference>
<gene>
    <name evidence="7" type="ORF">SAMN05216179_0114</name>
</gene>
<reference evidence="7 8" key="1">
    <citation type="submission" date="2016-11" db="EMBL/GenBank/DDBJ databases">
        <authorList>
            <person name="Jaros S."/>
            <person name="Januszkiewicz K."/>
            <person name="Wedrychowicz H."/>
        </authorList>
    </citation>
    <scope>NUCLEOTIDE SEQUENCE [LARGE SCALE GENOMIC DNA]</scope>
    <source>
        <strain evidence="7 8">CGMCC 1.10681</strain>
    </source>
</reference>
<dbReference type="STRING" id="1027249.SAMN05216179_0114"/>
<evidence type="ECO:0000259" key="5">
    <source>
        <dbReference type="PROSITE" id="PS50042"/>
    </source>
</evidence>
<dbReference type="GO" id="GO:0005829">
    <property type="term" value="C:cytosol"/>
    <property type="evidence" value="ECO:0007669"/>
    <property type="project" value="TreeGrafter"/>
</dbReference>
<dbReference type="SUPFAM" id="SSF46785">
    <property type="entry name" value="Winged helix' DNA-binding domain"/>
    <property type="match status" value="1"/>
</dbReference>
<protein>
    <submittedName>
        <fullName evidence="7">CRP/FNR family transcriptional regulator, anaerobic regulatory protein</fullName>
    </submittedName>
</protein>
<dbReference type="InterPro" id="IPR014710">
    <property type="entry name" value="RmlC-like_jellyroll"/>
</dbReference>